<dbReference type="Pfam" id="PF18125">
    <property type="entry name" value="RlmM_FDX"/>
    <property type="match status" value="1"/>
</dbReference>
<keyword evidence="5 6" id="KW-0949">S-adenosyl-L-methionine</keyword>
<protein>
    <recommendedName>
        <fullName evidence="6">Ribosomal RNA large subunit methyltransferase M</fullName>
        <ecNumber evidence="6">2.1.1.186</ecNumber>
    </recommendedName>
    <alternativeName>
        <fullName evidence="6">23S rRNA (cytidine2498-2'-O)-methyltransferase</fullName>
    </alternativeName>
    <alternativeName>
        <fullName evidence="6">23S rRNA 2'-O-ribose methyltransferase RlmM</fullName>
    </alternativeName>
</protein>
<feature type="binding site" evidence="6 8">
    <location>
        <position position="196"/>
    </location>
    <ligand>
        <name>S-adenosyl-L-methionine</name>
        <dbReference type="ChEBI" id="CHEBI:59789"/>
    </ligand>
</feature>
<evidence type="ECO:0000256" key="4">
    <source>
        <dbReference type="ARBA" id="ARBA00022679"/>
    </source>
</evidence>
<comment type="subcellular location">
    <subcellularLocation>
        <location evidence="6">Cytoplasm</location>
    </subcellularLocation>
</comment>
<keyword evidence="1 6" id="KW-0963">Cytoplasm</keyword>
<dbReference type="InterPro" id="IPR040739">
    <property type="entry name" value="RlmM_FDX"/>
</dbReference>
<dbReference type="GO" id="GO:0032259">
    <property type="term" value="P:methylation"/>
    <property type="evidence" value="ECO:0007669"/>
    <property type="project" value="UniProtKB-KW"/>
</dbReference>
<dbReference type="InterPro" id="IPR011224">
    <property type="entry name" value="rRNA_MeTrfase_M"/>
</dbReference>
<comment type="caution">
    <text evidence="12">The sequence shown here is derived from an EMBL/GenBank/DDBJ whole genome shotgun (WGS) entry which is preliminary data.</text>
</comment>
<dbReference type="Pfam" id="PF01728">
    <property type="entry name" value="FtsJ"/>
    <property type="match status" value="1"/>
</dbReference>
<name>A0A4R7JQE2_9GAMM</name>
<reference evidence="12 13" key="1">
    <citation type="submission" date="2019-03" db="EMBL/GenBank/DDBJ databases">
        <title>Genomic Encyclopedia of Type Strains, Phase IV (KMG-IV): sequencing the most valuable type-strain genomes for metagenomic binning, comparative biology and taxonomic classification.</title>
        <authorList>
            <person name="Goeker M."/>
        </authorList>
    </citation>
    <scope>NUCLEOTIDE SEQUENCE [LARGE SCALE GENOMIC DNA]</scope>
    <source>
        <strain evidence="12 13">DSM 15505</strain>
    </source>
</reference>
<evidence type="ECO:0000256" key="2">
    <source>
        <dbReference type="ARBA" id="ARBA00022552"/>
    </source>
</evidence>
<feature type="binding site" evidence="6 8">
    <location>
        <begin position="229"/>
        <end position="232"/>
    </location>
    <ligand>
        <name>S-adenosyl-L-methionine</name>
        <dbReference type="ChEBI" id="CHEBI:59789"/>
    </ligand>
</feature>
<organism evidence="12 13">
    <name type="scientific">Halospina denitrificans</name>
    <dbReference type="NCBI Taxonomy" id="332522"/>
    <lineage>
        <taxon>Bacteria</taxon>
        <taxon>Pseudomonadati</taxon>
        <taxon>Pseudomonadota</taxon>
        <taxon>Gammaproteobacteria</taxon>
        <taxon>Halospina</taxon>
    </lineage>
</organism>
<feature type="binding site" evidence="6 8">
    <location>
        <position position="248"/>
    </location>
    <ligand>
        <name>S-adenosyl-L-methionine</name>
        <dbReference type="ChEBI" id="CHEBI:59789"/>
    </ligand>
</feature>
<sequence length="367" mass="41160">MTVSQGVWLLCRPGFETDAGQELVTRAAEAGVYGYFAPSAAAGWVRFEAPGQDLDAHLFPRLNWRDLVFVRDWLGEVAVVDPLPEADRVGAVLDTLDTLSEKTVFRRLEIHTPTEGAAPDLARFARKWTAPLARALRAKGWLSGDGQSPSEELPTLEILLPDFGKAIIAAGLPGNGSPHVAGIPRLRMPRQAPSRSTLKLEEAWQVFIPGDRWETLLAAGQSAVDLGAAPGGWTWQLVRRGMHVDAVDNGPMDEGLMETGQVTHWREDAFSWHPRKRVDWLVCDIVDRPGRVVDLIGDWIEADAFRYAIFNLKLPMKKRWESWELYRDQLQEKLSSAGNPGRIRARHLYHDREEITCFIESRVTDSR</sequence>
<accession>A0A4R7JQE2</accession>
<keyword evidence="4 6" id="KW-0808">Transferase</keyword>
<comment type="subunit">
    <text evidence="6">Monomer.</text>
</comment>
<feature type="active site" description="Proton acceptor" evidence="6 7">
    <location>
        <position position="313"/>
    </location>
</feature>
<dbReference type="Pfam" id="PF21239">
    <property type="entry name" value="RLMM_N"/>
    <property type="match status" value="1"/>
</dbReference>
<dbReference type="GO" id="GO:0008757">
    <property type="term" value="F:S-adenosylmethionine-dependent methyltransferase activity"/>
    <property type="evidence" value="ECO:0007669"/>
    <property type="project" value="UniProtKB-UniRule"/>
</dbReference>
<dbReference type="PANTHER" id="PTHR37524">
    <property type="entry name" value="RIBOSOMAL RNA LARGE SUBUNIT METHYLTRANSFERASE M"/>
    <property type="match status" value="1"/>
</dbReference>
<feature type="binding site" evidence="6 8">
    <location>
        <position position="284"/>
    </location>
    <ligand>
        <name>S-adenosyl-L-methionine</name>
        <dbReference type="ChEBI" id="CHEBI:59789"/>
    </ligand>
</feature>
<dbReference type="Proteomes" id="UP000295830">
    <property type="component" value="Unassembled WGS sequence"/>
</dbReference>
<dbReference type="PANTHER" id="PTHR37524:SF2">
    <property type="entry name" value="RIBOSOMAL RNA METHYLTRANSFERASE FTSJ DOMAIN-CONTAINING PROTEIN"/>
    <property type="match status" value="1"/>
</dbReference>
<dbReference type="Gene3D" id="3.40.50.150">
    <property type="entry name" value="Vaccinia Virus protein VP39"/>
    <property type="match status" value="1"/>
</dbReference>
<dbReference type="EMBL" id="SOAX01000005">
    <property type="protein sequence ID" value="TDT39403.1"/>
    <property type="molecule type" value="Genomic_DNA"/>
</dbReference>
<feature type="domain" description="Ribosomal RNA large subunit methyltransferase M THUMP-like" evidence="11">
    <location>
        <begin position="87"/>
        <end position="166"/>
    </location>
</feature>
<dbReference type="RefSeq" id="WP_133736575.1">
    <property type="nucleotide sequence ID" value="NZ_SOAX01000005.1"/>
</dbReference>
<dbReference type="PIRSF" id="PIRSF028774">
    <property type="entry name" value="UCP028774"/>
    <property type="match status" value="1"/>
</dbReference>
<dbReference type="AlphaFoldDB" id="A0A4R7JQE2"/>
<dbReference type="InterPro" id="IPR048646">
    <property type="entry name" value="RlmM_THUMP-like"/>
</dbReference>
<evidence type="ECO:0000256" key="1">
    <source>
        <dbReference type="ARBA" id="ARBA00022490"/>
    </source>
</evidence>
<comment type="catalytic activity">
    <reaction evidence="6">
        <text>cytidine(2498) in 23S rRNA + S-adenosyl-L-methionine = 2'-O-methylcytidine(2498) in 23S rRNA + S-adenosyl-L-homocysteine + H(+)</text>
        <dbReference type="Rhea" id="RHEA:42788"/>
        <dbReference type="Rhea" id="RHEA-COMP:10244"/>
        <dbReference type="Rhea" id="RHEA-COMP:10245"/>
        <dbReference type="ChEBI" id="CHEBI:15378"/>
        <dbReference type="ChEBI" id="CHEBI:57856"/>
        <dbReference type="ChEBI" id="CHEBI:59789"/>
        <dbReference type="ChEBI" id="CHEBI:74495"/>
        <dbReference type="ChEBI" id="CHEBI:82748"/>
        <dbReference type="EC" id="2.1.1.186"/>
    </reaction>
</comment>
<dbReference type="GO" id="GO:0005737">
    <property type="term" value="C:cytoplasm"/>
    <property type="evidence" value="ECO:0007669"/>
    <property type="project" value="UniProtKB-SubCell"/>
</dbReference>
<comment type="similarity">
    <text evidence="6">Belongs to the class I-like SAM-binding methyltransferase superfamily. RNA methyltransferase RlmE family. RlmM subfamily.</text>
</comment>
<evidence type="ECO:0000256" key="6">
    <source>
        <dbReference type="HAMAP-Rule" id="MF_01551"/>
    </source>
</evidence>
<evidence type="ECO:0000259" key="11">
    <source>
        <dbReference type="Pfam" id="PF21239"/>
    </source>
</evidence>
<evidence type="ECO:0000259" key="10">
    <source>
        <dbReference type="Pfam" id="PF18125"/>
    </source>
</evidence>
<dbReference type="GO" id="GO:0006364">
    <property type="term" value="P:rRNA processing"/>
    <property type="evidence" value="ECO:0007669"/>
    <property type="project" value="UniProtKB-UniRule"/>
</dbReference>
<dbReference type="InterPro" id="IPR029063">
    <property type="entry name" value="SAM-dependent_MTases_sf"/>
</dbReference>
<evidence type="ECO:0000259" key="9">
    <source>
        <dbReference type="Pfam" id="PF01728"/>
    </source>
</evidence>
<dbReference type="NCBIfam" id="NF008734">
    <property type="entry name" value="PRK11760.1"/>
    <property type="match status" value="1"/>
</dbReference>
<evidence type="ECO:0000256" key="7">
    <source>
        <dbReference type="PIRSR" id="PIRSR028774-1"/>
    </source>
</evidence>
<keyword evidence="13" id="KW-1185">Reference proteome</keyword>
<dbReference type="Gene3D" id="3.30.2300.20">
    <property type="match status" value="1"/>
</dbReference>
<keyword evidence="3 6" id="KW-0489">Methyltransferase</keyword>
<feature type="domain" description="Ribosomal RNA methyltransferase FtsJ" evidence="9">
    <location>
        <begin position="194"/>
        <end position="290"/>
    </location>
</feature>
<dbReference type="OrthoDB" id="154490at2"/>
<feature type="domain" description="RlmM ferredoxin-like" evidence="10">
    <location>
        <begin position="6"/>
        <end position="74"/>
    </location>
</feature>
<dbReference type="EC" id="2.1.1.186" evidence="6"/>
<evidence type="ECO:0000256" key="5">
    <source>
        <dbReference type="ARBA" id="ARBA00022691"/>
    </source>
</evidence>
<gene>
    <name evidence="6" type="primary">rlmM</name>
    <name evidence="12" type="ORF">DES49_2328</name>
</gene>
<dbReference type="Gene3D" id="3.30.70.2810">
    <property type="match status" value="1"/>
</dbReference>
<feature type="binding site" evidence="6 8">
    <location>
        <position position="268"/>
    </location>
    <ligand>
        <name>S-adenosyl-L-methionine</name>
        <dbReference type="ChEBI" id="CHEBI:59789"/>
    </ligand>
</feature>
<proteinExistence type="inferred from homology"/>
<dbReference type="SUPFAM" id="SSF53335">
    <property type="entry name" value="S-adenosyl-L-methionine-dependent methyltransferases"/>
    <property type="match status" value="1"/>
</dbReference>
<comment type="function">
    <text evidence="6">Catalyzes the 2'-O-methylation at nucleotide C2498 in 23S rRNA.</text>
</comment>
<dbReference type="HAMAP" id="MF_01551">
    <property type="entry name" value="23SrRNA_methyltr_M"/>
    <property type="match status" value="1"/>
</dbReference>
<keyword evidence="2 6" id="KW-0698">rRNA processing</keyword>
<evidence type="ECO:0000313" key="12">
    <source>
        <dbReference type="EMBL" id="TDT39403.1"/>
    </source>
</evidence>
<evidence type="ECO:0000256" key="3">
    <source>
        <dbReference type="ARBA" id="ARBA00022603"/>
    </source>
</evidence>
<dbReference type="InterPro" id="IPR002877">
    <property type="entry name" value="RNA_MeTrfase_FtsJ_dom"/>
</dbReference>
<evidence type="ECO:0000313" key="13">
    <source>
        <dbReference type="Proteomes" id="UP000295830"/>
    </source>
</evidence>
<evidence type="ECO:0000256" key="8">
    <source>
        <dbReference type="PIRSR" id="PIRSR028774-2"/>
    </source>
</evidence>